<sequence length="157" mass="17666">MTFGILQSPNPTSRSTSIDSITSTPPVSVSQLSSPLITHPGPHYPTPTRPRKRQQTESVEIIGHVLSNKKFRCSNKNCMNANFGRQADLRRHYEQRHERNRAEYFCPHSGCSRSHPTGGGKGRGFGTRKDKCEEHIRNVHKGEIDPGEAQQFQSDRS</sequence>
<reference evidence="2" key="1">
    <citation type="journal article" date="2020" name="Stud. Mycol.">
        <title>101 Dothideomycetes genomes: a test case for predicting lifestyles and emergence of pathogens.</title>
        <authorList>
            <person name="Haridas S."/>
            <person name="Albert R."/>
            <person name="Binder M."/>
            <person name="Bloem J."/>
            <person name="Labutti K."/>
            <person name="Salamov A."/>
            <person name="Andreopoulos B."/>
            <person name="Baker S."/>
            <person name="Barry K."/>
            <person name="Bills G."/>
            <person name="Bluhm B."/>
            <person name="Cannon C."/>
            <person name="Castanera R."/>
            <person name="Culley D."/>
            <person name="Daum C."/>
            <person name="Ezra D."/>
            <person name="Gonzalez J."/>
            <person name="Henrissat B."/>
            <person name="Kuo A."/>
            <person name="Liang C."/>
            <person name="Lipzen A."/>
            <person name="Lutzoni F."/>
            <person name="Magnuson J."/>
            <person name="Mondo S."/>
            <person name="Nolan M."/>
            <person name="Ohm R."/>
            <person name="Pangilinan J."/>
            <person name="Park H.-J."/>
            <person name="Ramirez L."/>
            <person name="Alfaro M."/>
            <person name="Sun H."/>
            <person name="Tritt A."/>
            <person name="Yoshinaga Y."/>
            <person name="Zwiers L.-H."/>
            <person name="Turgeon B."/>
            <person name="Goodwin S."/>
            <person name="Spatafora J."/>
            <person name="Crous P."/>
            <person name="Grigoriev I."/>
        </authorList>
    </citation>
    <scope>NUCLEOTIDE SEQUENCE</scope>
    <source>
        <strain evidence="2">CBS 125425</strain>
    </source>
</reference>
<evidence type="ECO:0000313" key="3">
    <source>
        <dbReference type="Proteomes" id="UP000799444"/>
    </source>
</evidence>
<feature type="compositionally biased region" description="Low complexity" evidence="1">
    <location>
        <begin position="11"/>
        <end position="36"/>
    </location>
</feature>
<name>A0A9P4V7G7_9PLEO</name>
<dbReference type="OrthoDB" id="2687452at2759"/>
<feature type="region of interest" description="Disordered" evidence="1">
    <location>
        <begin position="111"/>
        <end position="157"/>
    </location>
</feature>
<comment type="caution">
    <text evidence="2">The sequence shown here is derived from an EMBL/GenBank/DDBJ whole genome shotgun (WGS) entry which is preliminary data.</text>
</comment>
<keyword evidence="3" id="KW-1185">Reference proteome</keyword>
<evidence type="ECO:0000256" key="1">
    <source>
        <dbReference type="SAM" id="MobiDB-lite"/>
    </source>
</evidence>
<evidence type="ECO:0008006" key="4">
    <source>
        <dbReference type="Google" id="ProtNLM"/>
    </source>
</evidence>
<dbReference type="AlphaFoldDB" id="A0A9P4V7G7"/>
<protein>
    <recommendedName>
        <fullName evidence="4">C2H2-type domain-containing protein</fullName>
    </recommendedName>
</protein>
<feature type="compositionally biased region" description="Basic and acidic residues" evidence="1">
    <location>
        <begin position="127"/>
        <end position="144"/>
    </location>
</feature>
<accession>A0A9P4V7G7</accession>
<dbReference type="Proteomes" id="UP000799444">
    <property type="component" value="Unassembled WGS sequence"/>
</dbReference>
<feature type="compositionally biased region" description="Polar residues" evidence="1">
    <location>
        <begin position="1"/>
        <end position="10"/>
    </location>
</feature>
<dbReference type="EMBL" id="ML996104">
    <property type="protein sequence ID" value="KAF2739546.1"/>
    <property type="molecule type" value="Genomic_DNA"/>
</dbReference>
<evidence type="ECO:0000313" key="2">
    <source>
        <dbReference type="EMBL" id="KAF2739546.1"/>
    </source>
</evidence>
<proteinExistence type="predicted"/>
<feature type="region of interest" description="Disordered" evidence="1">
    <location>
        <begin position="1"/>
        <end position="57"/>
    </location>
</feature>
<organism evidence="2 3">
    <name type="scientific">Polyplosphaeria fusca</name>
    <dbReference type="NCBI Taxonomy" id="682080"/>
    <lineage>
        <taxon>Eukaryota</taxon>
        <taxon>Fungi</taxon>
        <taxon>Dikarya</taxon>
        <taxon>Ascomycota</taxon>
        <taxon>Pezizomycotina</taxon>
        <taxon>Dothideomycetes</taxon>
        <taxon>Pleosporomycetidae</taxon>
        <taxon>Pleosporales</taxon>
        <taxon>Tetraplosphaeriaceae</taxon>
        <taxon>Polyplosphaeria</taxon>
    </lineage>
</organism>
<gene>
    <name evidence="2" type="ORF">EJ04DRAFT_334864</name>
</gene>